<name>A0A0B1RPA4_OESDE</name>
<accession>A0A0B1RPA4</accession>
<dbReference type="PANTHER" id="PTHR45581">
    <property type="entry name" value="PROTEIN CBG10435"/>
    <property type="match status" value="1"/>
</dbReference>
<dbReference type="AlphaFoldDB" id="A0A0B1RPA4"/>
<dbReference type="Proteomes" id="UP000053660">
    <property type="component" value="Unassembled WGS sequence"/>
</dbReference>
<protein>
    <recommendedName>
        <fullName evidence="1">Methyltransferase domain-containing protein</fullName>
    </recommendedName>
</protein>
<keyword evidence="3" id="KW-1185">Reference proteome</keyword>
<proteinExistence type="predicted"/>
<evidence type="ECO:0000313" key="2">
    <source>
        <dbReference type="EMBL" id="KHJ74883.1"/>
    </source>
</evidence>
<dbReference type="InterPro" id="IPR025714">
    <property type="entry name" value="Methyltranfer_dom"/>
</dbReference>
<dbReference type="InterPro" id="IPR029063">
    <property type="entry name" value="SAM-dependent_MTases_sf"/>
</dbReference>
<feature type="domain" description="Methyltransferase" evidence="1">
    <location>
        <begin position="10"/>
        <end position="52"/>
    </location>
</feature>
<evidence type="ECO:0000313" key="3">
    <source>
        <dbReference type="Proteomes" id="UP000053660"/>
    </source>
</evidence>
<gene>
    <name evidence="2" type="ORF">OESDEN_25501</name>
</gene>
<dbReference type="SUPFAM" id="SSF53335">
    <property type="entry name" value="S-adenosyl-L-methionine-dependent methyltransferases"/>
    <property type="match status" value="1"/>
</dbReference>
<reference evidence="2 3" key="1">
    <citation type="submission" date="2014-03" db="EMBL/GenBank/DDBJ databases">
        <title>Draft genome of the hookworm Oesophagostomum dentatum.</title>
        <authorList>
            <person name="Mitreva M."/>
        </authorList>
    </citation>
    <scope>NUCLEOTIDE SEQUENCE [LARGE SCALE GENOMIC DNA]</scope>
    <source>
        <strain evidence="2 3">OD-Hann</strain>
    </source>
</reference>
<sequence length="87" mass="9789">MDGAKLDDDWSDKYDWVTIFDAAHDQMRPDLCLKEIYRVLKPGGIFSMVEVDGTSNIYKDKQELGDAAALQYADSLFHCLPLGSNSE</sequence>
<dbReference type="Gene3D" id="3.40.50.150">
    <property type="entry name" value="Vaccinia Virus protein VP39"/>
    <property type="match status" value="1"/>
</dbReference>
<feature type="non-terminal residue" evidence="2">
    <location>
        <position position="87"/>
    </location>
</feature>
<dbReference type="EMBL" id="KN613291">
    <property type="protein sequence ID" value="KHJ74883.1"/>
    <property type="molecule type" value="Genomic_DNA"/>
</dbReference>
<dbReference type="Pfam" id="PF13847">
    <property type="entry name" value="Methyltransf_31"/>
    <property type="match status" value="1"/>
</dbReference>
<dbReference type="OrthoDB" id="506498at2759"/>
<evidence type="ECO:0000259" key="1">
    <source>
        <dbReference type="Pfam" id="PF13847"/>
    </source>
</evidence>
<organism evidence="2 3">
    <name type="scientific">Oesophagostomum dentatum</name>
    <name type="common">Nodular worm</name>
    <dbReference type="NCBI Taxonomy" id="61180"/>
    <lineage>
        <taxon>Eukaryota</taxon>
        <taxon>Metazoa</taxon>
        <taxon>Ecdysozoa</taxon>
        <taxon>Nematoda</taxon>
        <taxon>Chromadorea</taxon>
        <taxon>Rhabditida</taxon>
        <taxon>Rhabditina</taxon>
        <taxon>Rhabditomorpha</taxon>
        <taxon>Strongyloidea</taxon>
        <taxon>Strongylidae</taxon>
        <taxon>Oesophagostomum</taxon>
    </lineage>
</organism>
<dbReference type="PANTHER" id="PTHR45581:SF3">
    <property type="entry name" value="METHYLTRANSFERASE DOMAIN-CONTAINING PROTEIN"/>
    <property type="match status" value="1"/>
</dbReference>